<evidence type="ECO:0000313" key="3">
    <source>
        <dbReference type="Proteomes" id="UP001605036"/>
    </source>
</evidence>
<evidence type="ECO:0000256" key="1">
    <source>
        <dbReference type="SAM" id="MobiDB-lite"/>
    </source>
</evidence>
<feature type="compositionally biased region" description="Polar residues" evidence="1">
    <location>
        <begin position="128"/>
        <end position="137"/>
    </location>
</feature>
<protein>
    <submittedName>
        <fullName evidence="2">Uncharacterized protein</fullName>
    </submittedName>
</protein>
<evidence type="ECO:0000313" key="2">
    <source>
        <dbReference type="EMBL" id="KAL2613975.1"/>
    </source>
</evidence>
<sequence length="462" mass="50939">MTWKAQLFPFFQRSNRAIEASQVPAQKRSEASSLLFLLSSEISPILLGIQRLSAATASFCTFTLLAARTGRFAELTKRLEEKYCTRNMAREHLAGFLLQKVRISASQEEELNAISGWEDCFGKIIYDTPSQPESPGSAQRIFDITDSSDSDEGDKDLSQKQVVGWISPEPTPKSGRFATSSQNSGDPFDSDRSQSPKRRLSWSFSRQGDIPSLDHNQAPADVPDNVVSINDADDQPQSSEQKDAVVSTSTAAGAQEDSRQERNEAAETLGQPLRLGFEVLPACQEFQQEDEETKPLSLTRTPGKSLEDRSSLRQEASVDDNRAEKMTFVDSFKAIRDLVRFSTQNDSSGAHQASSSKSLRAHSSSSDSEGEDRRKRSVPPKAVHEKLKKIRKLGTGMATDKKSGERSRPKSIPVPRTVMDVVTEMSGSAPEPVISGADLLNCALRVGITLPTPFSRNYFRNQ</sequence>
<dbReference type="Proteomes" id="UP001605036">
    <property type="component" value="Unassembled WGS sequence"/>
</dbReference>
<reference evidence="2 3" key="1">
    <citation type="submission" date="2024-09" db="EMBL/GenBank/DDBJ databases">
        <title>Chromosome-scale assembly of Riccia fluitans.</title>
        <authorList>
            <person name="Paukszto L."/>
            <person name="Sawicki J."/>
            <person name="Karawczyk K."/>
            <person name="Piernik-Szablinska J."/>
            <person name="Szczecinska M."/>
            <person name="Mazdziarz M."/>
        </authorList>
    </citation>
    <scope>NUCLEOTIDE SEQUENCE [LARGE SCALE GENOMIC DNA]</scope>
    <source>
        <strain evidence="2">Rf_01</strain>
        <tissue evidence="2">Aerial parts of the thallus</tissue>
    </source>
</reference>
<feature type="compositionally biased region" description="Basic and acidic residues" evidence="1">
    <location>
        <begin position="256"/>
        <end position="265"/>
    </location>
</feature>
<feature type="compositionally biased region" description="Low complexity" evidence="1">
    <location>
        <begin position="347"/>
        <end position="367"/>
    </location>
</feature>
<accession>A0ABD1XYS7</accession>
<name>A0ABD1XYS7_9MARC</name>
<comment type="caution">
    <text evidence="2">The sequence shown here is derived from an EMBL/GenBank/DDBJ whole genome shotgun (WGS) entry which is preliminary data.</text>
</comment>
<feature type="region of interest" description="Disordered" evidence="1">
    <location>
        <begin position="343"/>
        <end position="412"/>
    </location>
</feature>
<feature type="region of interest" description="Disordered" evidence="1">
    <location>
        <begin position="128"/>
        <end position="318"/>
    </location>
</feature>
<proteinExistence type="predicted"/>
<organism evidence="2 3">
    <name type="scientific">Riccia fluitans</name>
    <dbReference type="NCBI Taxonomy" id="41844"/>
    <lineage>
        <taxon>Eukaryota</taxon>
        <taxon>Viridiplantae</taxon>
        <taxon>Streptophyta</taxon>
        <taxon>Embryophyta</taxon>
        <taxon>Marchantiophyta</taxon>
        <taxon>Marchantiopsida</taxon>
        <taxon>Marchantiidae</taxon>
        <taxon>Marchantiales</taxon>
        <taxon>Ricciaceae</taxon>
        <taxon>Riccia</taxon>
    </lineage>
</organism>
<gene>
    <name evidence="2" type="ORF">R1flu_025667</name>
</gene>
<keyword evidence="3" id="KW-1185">Reference proteome</keyword>
<feature type="compositionally biased region" description="Basic and acidic residues" evidence="1">
    <location>
        <begin position="399"/>
        <end position="408"/>
    </location>
</feature>
<dbReference type="EMBL" id="JBHFFA010000007">
    <property type="protein sequence ID" value="KAL2613975.1"/>
    <property type="molecule type" value="Genomic_DNA"/>
</dbReference>
<dbReference type="AlphaFoldDB" id="A0ABD1XYS7"/>